<protein>
    <recommendedName>
        <fullName evidence="3">Leucine rich repeat domain containing protein</fullName>
    </recommendedName>
</protein>
<accession>L8H1X7</accession>
<dbReference type="GeneID" id="14919161"/>
<name>L8H1X7_ACACF</name>
<dbReference type="VEuPathDB" id="AmoebaDB:ACA1_137470"/>
<evidence type="ECO:0008006" key="3">
    <source>
        <dbReference type="Google" id="ProtNLM"/>
    </source>
</evidence>
<evidence type="ECO:0000313" key="2">
    <source>
        <dbReference type="Proteomes" id="UP000011083"/>
    </source>
</evidence>
<sequence length="315" mass="35157">MDLSGAASTDDDEQEALHIDLLTALPTTLRSLNLSHSSIPPRGLDVLPTSLTALDLSHSDVMPKNLQALGRLTALQRLNLASTAITVSSLQHIPDGVEDIDLSHCTKLIFEKGNLSYKFEFNCMTAKWPAALTTLKLAGVETSPAALFNLPPTVTDLDLSGSSFCIPNVDFTRQLPRLKTLLLENCKLNYTDEELWALPEGLEQLSLKGSSANTRHVRYLPRTLTSLNLANTLLTNYSSLYERDKVFYFFNTLHMRLPRLESLDVRCGYPYGTHKYAQLLREKVPSVLIDDAPQQHYQSSSESVPWVKPPLLRKH</sequence>
<evidence type="ECO:0000313" key="1">
    <source>
        <dbReference type="EMBL" id="ELR18386.1"/>
    </source>
</evidence>
<dbReference type="InterPro" id="IPR032675">
    <property type="entry name" value="LRR_dom_sf"/>
</dbReference>
<dbReference type="EMBL" id="KB007956">
    <property type="protein sequence ID" value="ELR18386.1"/>
    <property type="molecule type" value="Genomic_DNA"/>
</dbReference>
<dbReference type="AlphaFoldDB" id="L8H1X7"/>
<dbReference type="KEGG" id="acan:ACA1_137470"/>
<dbReference type="RefSeq" id="XP_004340414.1">
    <property type="nucleotide sequence ID" value="XM_004340366.1"/>
</dbReference>
<keyword evidence="2" id="KW-1185">Reference proteome</keyword>
<organism evidence="1 2">
    <name type="scientific">Acanthamoeba castellanii (strain ATCC 30010 / Neff)</name>
    <dbReference type="NCBI Taxonomy" id="1257118"/>
    <lineage>
        <taxon>Eukaryota</taxon>
        <taxon>Amoebozoa</taxon>
        <taxon>Discosea</taxon>
        <taxon>Longamoebia</taxon>
        <taxon>Centramoebida</taxon>
        <taxon>Acanthamoebidae</taxon>
        <taxon>Acanthamoeba</taxon>
    </lineage>
</organism>
<proteinExistence type="predicted"/>
<dbReference type="OrthoDB" id="1708588at2759"/>
<dbReference type="Proteomes" id="UP000011083">
    <property type="component" value="Unassembled WGS sequence"/>
</dbReference>
<dbReference type="Gene3D" id="3.80.10.10">
    <property type="entry name" value="Ribonuclease Inhibitor"/>
    <property type="match status" value="2"/>
</dbReference>
<gene>
    <name evidence="1" type="ORF">ACA1_137470</name>
</gene>
<reference evidence="1 2" key="1">
    <citation type="journal article" date="2013" name="Genome Biol.">
        <title>Genome of Acanthamoeba castellanii highlights extensive lateral gene transfer and early evolution of tyrosine kinase signaling.</title>
        <authorList>
            <person name="Clarke M."/>
            <person name="Lohan A.J."/>
            <person name="Liu B."/>
            <person name="Lagkouvardos I."/>
            <person name="Roy S."/>
            <person name="Zafar N."/>
            <person name="Bertelli C."/>
            <person name="Schilde C."/>
            <person name="Kianianmomeni A."/>
            <person name="Burglin T.R."/>
            <person name="Frech C."/>
            <person name="Turcotte B."/>
            <person name="Kopec K.O."/>
            <person name="Synnott J.M."/>
            <person name="Choo C."/>
            <person name="Paponov I."/>
            <person name="Finkler A."/>
            <person name="Soon Heng Tan C."/>
            <person name="Hutchins A.P."/>
            <person name="Weinmeier T."/>
            <person name="Rattei T."/>
            <person name="Chu J.S."/>
            <person name="Gimenez G."/>
            <person name="Irimia M."/>
            <person name="Rigden D.J."/>
            <person name="Fitzpatrick D.A."/>
            <person name="Lorenzo-Morales J."/>
            <person name="Bateman A."/>
            <person name="Chiu C.H."/>
            <person name="Tang P."/>
            <person name="Hegemann P."/>
            <person name="Fromm H."/>
            <person name="Raoult D."/>
            <person name="Greub G."/>
            <person name="Miranda-Saavedra D."/>
            <person name="Chen N."/>
            <person name="Nash P."/>
            <person name="Ginger M.L."/>
            <person name="Horn M."/>
            <person name="Schaap P."/>
            <person name="Caler L."/>
            <person name="Loftus B."/>
        </authorList>
    </citation>
    <scope>NUCLEOTIDE SEQUENCE [LARGE SCALE GENOMIC DNA]</scope>
    <source>
        <strain evidence="1 2">Neff</strain>
    </source>
</reference>
<dbReference type="SUPFAM" id="SSF52047">
    <property type="entry name" value="RNI-like"/>
    <property type="match status" value="1"/>
</dbReference>